<organism evidence="1 2">
    <name type="scientific">Williamsia maris</name>
    <dbReference type="NCBI Taxonomy" id="72806"/>
    <lineage>
        <taxon>Bacteria</taxon>
        <taxon>Bacillati</taxon>
        <taxon>Actinomycetota</taxon>
        <taxon>Actinomycetes</taxon>
        <taxon>Mycobacteriales</taxon>
        <taxon>Nocardiaceae</taxon>
        <taxon>Williamsia</taxon>
    </lineage>
</organism>
<comment type="caution">
    <text evidence="1">The sequence shown here is derived from an EMBL/GenBank/DDBJ whole genome shotgun (WGS) entry which is preliminary data.</text>
</comment>
<keyword evidence="2" id="KW-1185">Reference proteome</keyword>
<reference evidence="1 2" key="1">
    <citation type="submission" date="2022-06" db="EMBL/GenBank/DDBJ databases">
        <title>Genomic Encyclopedia of Archaeal and Bacterial Type Strains, Phase II (KMG-II): from individual species to whole genera.</title>
        <authorList>
            <person name="Goeker M."/>
        </authorList>
    </citation>
    <scope>NUCLEOTIDE SEQUENCE [LARGE SCALE GENOMIC DNA]</scope>
    <source>
        <strain evidence="1 2">DSM 44693</strain>
    </source>
</reference>
<dbReference type="EMBL" id="JAMTCJ010000003">
    <property type="protein sequence ID" value="MCP2176995.1"/>
    <property type="molecule type" value="Genomic_DNA"/>
</dbReference>
<protein>
    <submittedName>
        <fullName evidence="1">Peptidase MA superfamily</fullName>
    </submittedName>
</protein>
<evidence type="ECO:0000313" key="2">
    <source>
        <dbReference type="Proteomes" id="UP001206895"/>
    </source>
</evidence>
<evidence type="ECO:0000313" key="1">
    <source>
        <dbReference type="EMBL" id="MCP2176995.1"/>
    </source>
</evidence>
<gene>
    <name evidence="1" type="ORF">LX13_002823</name>
</gene>
<dbReference type="Proteomes" id="UP001206895">
    <property type="component" value="Unassembled WGS sequence"/>
</dbReference>
<accession>A0ABT1HFH3</accession>
<sequence length="453" mass="46486">MRSGSSRSSRSARRLPTRLLALGVVAVALAGCGSSSKPDAAPTSQANVYEDQRESSVLATLDKLTTAQRAGDTAAVNALIDPAATPEFRASIQQQTINVHAAGMATFRYRIDRTTALGEVLVPTDLQARLDSEGSSDSWIAPVGLQYALAGVDEPPVDVVRPLALARYDDSWKVVGDAGPIQGEPAPTPQFWDFPGVRATRAATAGGESVVLGYPGSTALATRLTSSLPGAVAAVTAFWGPQWPRRAVLIATDSTPAFAALSGSAGADSSAAAAATVSASADAVDGFTEGQRIVFTPGSVTGLAGPALDVVLRHEMTHVAARTKTAPTSAKWVTEGVAEYVGRKGTYRRLSDAAPDLAAQVAAGGAPTALPTDAAFTVSGPQAPIAYQSAWSFAAYVGGKYGDAKLRSLYLALATGPSTAVQQAAAMQGQLGAPGATVLAGWRSWLTEQVRLP</sequence>
<proteinExistence type="predicted"/>
<dbReference type="PROSITE" id="PS51257">
    <property type="entry name" value="PROKAR_LIPOPROTEIN"/>
    <property type="match status" value="1"/>
</dbReference>
<name>A0ABT1HFH3_9NOCA</name>